<dbReference type="Proteomes" id="UP000318431">
    <property type="component" value="Unassembled WGS sequence"/>
</dbReference>
<gene>
    <name evidence="14" type="ORF">IP91_02861</name>
</gene>
<feature type="compositionally biased region" description="Polar residues" evidence="11">
    <location>
        <begin position="399"/>
        <end position="410"/>
    </location>
</feature>
<dbReference type="Pfam" id="PF14905">
    <property type="entry name" value="OMP_b-brl_3"/>
    <property type="match status" value="1"/>
</dbReference>
<evidence type="ECO:0000313" key="15">
    <source>
        <dbReference type="Proteomes" id="UP000318431"/>
    </source>
</evidence>
<feature type="domain" description="TonB-dependent receptor plug" evidence="12">
    <location>
        <begin position="113"/>
        <end position="204"/>
    </location>
</feature>
<sequence>MPSRYRRECPAGKPPRPVMRPLPALLLGAFIGQLGCMSLAAAQQQPATTAPAATRPAPAQPAPSSPPAAGTVSATPTDPAKKPEQPAEQPGSSGAEMQTVTVVAERASELIDRSVYDVKAEVITPNASASDVIANVPNVTVDQDGKVAIRGQQNTQIFVNGKRSAMFSGENGGDALNSYPADALESVEVITTPGAEFGSEGGGGPILNLITRRVRPQGGRATISGSVGADGRYNTSVNGSYNEGRLQVDGNVNFMRNVQERNGYSDTVTQTSLGEQVAHRDSISRTPSRTITMNPTFSYNVGDTDRASAMLNFSHSERDGNSNDYYVTRLLGAPYEEYNRYIDRDSKQTVYQLSLGYEHKPNRDEEWKYDLRASGNNADSNNANRNTYVVTPPGGPRIESTNGSENNNRTADFTMDYKKRFNPQVTMRAGFKVGVNNGQTDADYFNIDPLTGEEVIVDDRASAFKVREKSYAVYLTPSFRLSQAWVFMPGIRYERVDRDVDYINQNNSSKDTSKKVLPNASLQYAWGDSGAAVVGSWSRRINRPSKEDINPNVTYVDDYNYSEGDPRIAPTHTNNYELKYTDTWLGANTNLSLFRTVSTPLIGRFLTPVPDSTAVLSQTVNYGERQSTGVSLNVQAKPTRTFNVGATVNLQRNEQDYLRRAVNDNDQDYSVVANLKAYTKSLQLRAQYAGIEGHQFQLNGNYTGRQLQGIAIAEPTWQVTAAWAWRLTPKLTLRTSVRDIFDSNVNRRRTLSDTVDQYSYSEQKGRVVTVGLSYSIGGVTGDSRLRNQGGMFRGPRGEGGEGGGPGGPGGGGWGGGGGGAGPGGF</sequence>
<evidence type="ECO:0000256" key="8">
    <source>
        <dbReference type="ARBA" id="ARBA00023170"/>
    </source>
</evidence>
<dbReference type="AlphaFoldDB" id="A0A562R8S0"/>
<dbReference type="PROSITE" id="PS52016">
    <property type="entry name" value="TONB_DEPENDENT_REC_3"/>
    <property type="match status" value="1"/>
</dbReference>
<keyword evidence="5 10" id="KW-0812">Transmembrane</keyword>
<evidence type="ECO:0000256" key="9">
    <source>
        <dbReference type="ARBA" id="ARBA00023237"/>
    </source>
</evidence>
<keyword evidence="3 10" id="KW-0813">Transport</keyword>
<dbReference type="PANTHER" id="PTHR30069:SF29">
    <property type="entry name" value="HEMOGLOBIN AND HEMOGLOBIN-HAPTOGLOBIN-BINDING PROTEIN 1-RELATED"/>
    <property type="match status" value="1"/>
</dbReference>
<feature type="compositionally biased region" description="Gly residues" evidence="11">
    <location>
        <begin position="800"/>
        <end position="825"/>
    </location>
</feature>
<evidence type="ECO:0000256" key="2">
    <source>
        <dbReference type="ARBA" id="ARBA00009810"/>
    </source>
</evidence>
<feature type="region of interest" description="Disordered" evidence="11">
    <location>
        <begin position="375"/>
        <end position="410"/>
    </location>
</feature>
<feature type="region of interest" description="Disordered" evidence="11">
    <location>
        <begin position="784"/>
        <end position="825"/>
    </location>
</feature>
<keyword evidence="8 14" id="KW-0675">Receptor</keyword>
<feature type="region of interest" description="Disordered" evidence="11">
    <location>
        <begin position="47"/>
        <end position="98"/>
    </location>
</feature>
<comment type="similarity">
    <text evidence="2 10">Belongs to the TonB-dependent receptor family.</text>
</comment>
<dbReference type="InterPro" id="IPR012910">
    <property type="entry name" value="Plug_dom"/>
</dbReference>
<dbReference type="GO" id="GO:0044718">
    <property type="term" value="P:siderophore transmembrane transport"/>
    <property type="evidence" value="ECO:0007669"/>
    <property type="project" value="TreeGrafter"/>
</dbReference>
<dbReference type="PANTHER" id="PTHR30069">
    <property type="entry name" value="TONB-DEPENDENT OUTER MEMBRANE RECEPTOR"/>
    <property type="match status" value="1"/>
</dbReference>
<evidence type="ECO:0000256" key="6">
    <source>
        <dbReference type="ARBA" id="ARBA00022729"/>
    </source>
</evidence>
<feature type="compositionally biased region" description="Low complexity" evidence="11">
    <location>
        <begin position="375"/>
        <end position="386"/>
    </location>
</feature>
<name>A0A562R8S0_9BURK</name>
<dbReference type="SUPFAM" id="SSF56935">
    <property type="entry name" value="Porins"/>
    <property type="match status" value="1"/>
</dbReference>
<dbReference type="Pfam" id="PF07715">
    <property type="entry name" value="Plug"/>
    <property type="match status" value="1"/>
</dbReference>
<keyword evidence="9 10" id="KW-0998">Cell outer membrane</keyword>
<dbReference type="GO" id="GO:0015344">
    <property type="term" value="F:siderophore uptake transmembrane transporter activity"/>
    <property type="evidence" value="ECO:0007669"/>
    <property type="project" value="TreeGrafter"/>
</dbReference>
<dbReference type="Gene3D" id="2.40.170.20">
    <property type="entry name" value="TonB-dependent receptor, beta-barrel domain"/>
    <property type="match status" value="1"/>
</dbReference>
<dbReference type="InterPro" id="IPR041700">
    <property type="entry name" value="OMP_b-brl_3"/>
</dbReference>
<comment type="subcellular location">
    <subcellularLocation>
        <location evidence="1 10">Cell outer membrane</location>
        <topology evidence="1 10">Multi-pass membrane protein</topology>
    </subcellularLocation>
</comment>
<evidence type="ECO:0000256" key="1">
    <source>
        <dbReference type="ARBA" id="ARBA00004571"/>
    </source>
</evidence>
<evidence type="ECO:0000256" key="11">
    <source>
        <dbReference type="SAM" id="MobiDB-lite"/>
    </source>
</evidence>
<keyword evidence="7 10" id="KW-0472">Membrane</keyword>
<comment type="caution">
    <text evidence="14">The sequence shown here is derived from an EMBL/GenBank/DDBJ whole genome shotgun (WGS) entry which is preliminary data.</text>
</comment>
<feature type="compositionally biased region" description="Basic and acidic residues" evidence="11">
    <location>
        <begin position="1"/>
        <end position="10"/>
    </location>
</feature>
<evidence type="ECO:0000256" key="7">
    <source>
        <dbReference type="ARBA" id="ARBA00023136"/>
    </source>
</evidence>
<organism evidence="14 15">
    <name type="scientific">Pseudoduganella lurida</name>
    <dbReference type="NCBI Taxonomy" id="1036180"/>
    <lineage>
        <taxon>Bacteria</taxon>
        <taxon>Pseudomonadati</taxon>
        <taxon>Pseudomonadota</taxon>
        <taxon>Betaproteobacteria</taxon>
        <taxon>Burkholderiales</taxon>
        <taxon>Oxalobacteraceae</taxon>
        <taxon>Telluria group</taxon>
        <taxon>Pseudoduganella</taxon>
    </lineage>
</organism>
<protein>
    <submittedName>
        <fullName evidence="14">Outer membrane receptor protein involved in Fe transport</fullName>
    </submittedName>
</protein>
<accession>A0A562R8S0</accession>
<evidence type="ECO:0000256" key="5">
    <source>
        <dbReference type="ARBA" id="ARBA00022692"/>
    </source>
</evidence>
<dbReference type="EMBL" id="VLLB01000004">
    <property type="protein sequence ID" value="TWI65451.1"/>
    <property type="molecule type" value="Genomic_DNA"/>
</dbReference>
<dbReference type="InterPro" id="IPR039426">
    <property type="entry name" value="TonB-dep_rcpt-like"/>
</dbReference>
<feature type="domain" description="Outer membrane protein beta-barrel" evidence="13">
    <location>
        <begin position="364"/>
        <end position="774"/>
    </location>
</feature>
<keyword evidence="15" id="KW-1185">Reference proteome</keyword>
<feature type="region of interest" description="Disordered" evidence="11">
    <location>
        <begin position="1"/>
        <end position="20"/>
    </location>
</feature>
<proteinExistence type="inferred from homology"/>
<keyword evidence="6" id="KW-0732">Signal</keyword>
<evidence type="ECO:0000259" key="13">
    <source>
        <dbReference type="Pfam" id="PF14905"/>
    </source>
</evidence>
<evidence type="ECO:0000256" key="4">
    <source>
        <dbReference type="ARBA" id="ARBA00022452"/>
    </source>
</evidence>
<dbReference type="InterPro" id="IPR037066">
    <property type="entry name" value="Plug_dom_sf"/>
</dbReference>
<keyword evidence="4 10" id="KW-1134">Transmembrane beta strand</keyword>
<feature type="compositionally biased region" description="Low complexity" evidence="11">
    <location>
        <begin position="67"/>
        <end position="77"/>
    </location>
</feature>
<evidence type="ECO:0000256" key="3">
    <source>
        <dbReference type="ARBA" id="ARBA00022448"/>
    </source>
</evidence>
<dbReference type="Gene3D" id="2.170.130.10">
    <property type="entry name" value="TonB-dependent receptor, plug domain"/>
    <property type="match status" value="1"/>
</dbReference>
<dbReference type="GO" id="GO:0009279">
    <property type="term" value="C:cell outer membrane"/>
    <property type="evidence" value="ECO:0007669"/>
    <property type="project" value="UniProtKB-SubCell"/>
</dbReference>
<reference evidence="14 15" key="1">
    <citation type="journal article" date="2015" name="Stand. Genomic Sci.">
        <title>Genomic Encyclopedia of Bacterial and Archaeal Type Strains, Phase III: the genomes of soil and plant-associated and newly described type strains.</title>
        <authorList>
            <person name="Whitman W.B."/>
            <person name="Woyke T."/>
            <person name="Klenk H.P."/>
            <person name="Zhou Y."/>
            <person name="Lilburn T.G."/>
            <person name="Beck B.J."/>
            <person name="De Vos P."/>
            <person name="Vandamme P."/>
            <person name="Eisen J.A."/>
            <person name="Garrity G."/>
            <person name="Hugenholtz P."/>
            <person name="Kyrpides N.C."/>
        </authorList>
    </citation>
    <scope>NUCLEOTIDE SEQUENCE [LARGE SCALE GENOMIC DNA]</scope>
    <source>
        <strain evidence="14 15">CGMCC 1.10822</strain>
    </source>
</reference>
<feature type="compositionally biased region" description="Low complexity" evidence="11">
    <location>
        <begin position="47"/>
        <end position="57"/>
    </location>
</feature>
<dbReference type="InterPro" id="IPR036942">
    <property type="entry name" value="Beta-barrel_TonB_sf"/>
</dbReference>
<evidence type="ECO:0000313" key="14">
    <source>
        <dbReference type="EMBL" id="TWI65451.1"/>
    </source>
</evidence>
<evidence type="ECO:0000256" key="10">
    <source>
        <dbReference type="PROSITE-ProRule" id="PRU01360"/>
    </source>
</evidence>
<evidence type="ECO:0000259" key="12">
    <source>
        <dbReference type="Pfam" id="PF07715"/>
    </source>
</evidence>